<reference evidence="2 3" key="1">
    <citation type="submission" date="2019-02" db="EMBL/GenBank/DDBJ databases">
        <title>Pedobacter sp. nov., a novel speices isolated from soil of pinguins habitat in Antarcitica.</title>
        <authorList>
            <person name="He R.-H."/>
        </authorList>
    </citation>
    <scope>NUCLEOTIDE SEQUENCE [LARGE SCALE GENOMIC DNA]</scope>
    <source>
        <strain evidence="2 3">E01020</strain>
    </source>
</reference>
<proteinExistence type="predicted"/>
<sequence>MKENLMKWINNIQQQDGVPPKDVIAFNFGIYEDEKGYRMYLVGSFEYDENDDDWAIIELPTKMHRYLSLPKELELQTWEEVLEYCANELKELEKEGKLNIPLFENVVAITIGFDDGDLIRIR</sequence>
<keyword evidence="3" id="KW-1185">Reference proteome</keyword>
<dbReference type="RefSeq" id="WP_133263879.1">
    <property type="nucleotide sequence ID" value="NZ_SJCY01000021.1"/>
</dbReference>
<organism evidence="2 3">
    <name type="scientific">Pedobacter changchengzhani</name>
    <dbReference type="NCBI Taxonomy" id="2529274"/>
    <lineage>
        <taxon>Bacteria</taxon>
        <taxon>Pseudomonadati</taxon>
        <taxon>Bacteroidota</taxon>
        <taxon>Sphingobacteriia</taxon>
        <taxon>Sphingobacteriales</taxon>
        <taxon>Sphingobacteriaceae</taxon>
        <taxon>Pedobacter</taxon>
    </lineage>
</organism>
<accession>A0A4R5MH06</accession>
<evidence type="ECO:0000313" key="1">
    <source>
        <dbReference type="EMBL" id="TDG34799.1"/>
    </source>
</evidence>
<evidence type="ECO:0000313" key="2">
    <source>
        <dbReference type="EMBL" id="TDG34800.1"/>
    </source>
</evidence>
<comment type="caution">
    <text evidence="2">The sequence shown here is derived from an EMBL/GenBank/DDBJ whole genome shotgun (WGS) entry which is preliminary data.</text>
</comment>
<gene>
    <name evidence="1" type="ORF">EZJ43_16775</name>
    <name evidence="2" type="ORF">EZJ43_16780</name>
</gene>
<protein>
    <submittedName>
        <fullName evidence="2">Uncharacterized protein</fullName>
    </submittedName>
</protein>
<dbReference type="EMBL" id="SJCY01000021">
    <property type="protein sequence ID" value="TDG34799.1"/>
    <property type="molecule type" value="Genomic_DNA"/>
</dbReference>
<name>A0A4R5MH06_9SPHI</name>
<dbReference type="Proteomes" id="UP000295668">
    <property type="component" value="Unassembled WGS sequence"/>
</dbReference>
<dbReference type="OrthoDB" id="8913322at2"/>
<evidence type="ECO:0000313" key="3">
    <source>
        <dbReference type="Proteomes" id="UP000295668"/>
    </source>
</evidence>
<dbReference type="AlphaFoldDB" id="A0A4R5MH06"/>
<dbReference type="EMBL" id="SJCY01000021">
    <property type="protein sequence ID" value="TDG34800.1"/>
    <property type="molecule type" value="Genomic_DNA"/>
</dbReference>